<protein>
    <submittedName>
        <fullName evidence="2">Uncharacterized protein</fullName>
    </submittedName>
</protein>
<dbReference type="EMBL" id="JH921438">
    <property type="protein sequence ID" value="EKD16748.1"/>
    <property type="molecule type" value="Genomic_DNA"/>
</dbReference>
<dbReference type="InParanoid" id="K1X7X6"/>
<evidence type="ECO:0000313" key="3">
    <source>
        <dbReference type="Proteomes" id="UP000006753"/>
    </source>
</evidence>
<organism evidence="2 3">
    <name type="scientific">Marssonina brunnea f. sp. multigermtubi (strain MB_m1)</name>
    <name type="common">Marssonina leaf spot fungus</name>
    <dbReference type="NCBI Taxonomy" id="1072389"/>
    <lineage>
        <taxon>Eukaryota</taxon>
        <taxon>Fungi</taxon>
        <taxon>Dikarya</taxon>
        <taxon>Ascomycota</taxon>
        <taxon>Pezizomycotina</taxon>
        <taxon>Leotiomycetes</taxon>
        <taxon>Helotiales</taxon>
        <taxon>Drepanopezizaceae</taxon>
        <taxon>Drepanopeziza</taxon>
    </lineage>
</organism>
<evidence type="ECO:0000313" key="2">
    <source>
        <dbReference type="EMBL" id="EKD16748.1"/>
    </source>
</evidence>
<dbReference type="RefSeq" id="XP_007293106.1">
    <property type="nucleotide sequence ID" value="XM_007293044.1"/>
</dbReference>
<proteinExistence type="predicted"/>
<dbReference type="KEGG" id="mbe:MBM_05217"/>
<feature type="chain" id="PRO_5003855218" evidence="1">
    <location>
        <begin position="19"/>
        <end position="116"/>
    </location>
</feature>
<accession>K1X7X6</accession>
<dbReference type="OrthoDB" id="10396877at2759"/>
<keyword evidence="1" id="KW-0732">Signal</keyword>
<feature type="signal peptide" evidence="1">
    <location>
        <begin position="1"/>
        <end position="18"/>
    </location>
</feature>
<keyword evidence="3" id="KW-1185">Reference proteome</keyword>
<dbReference type="AlphaFoldDB" id="K1X7X6"/>
<name>K1X7X6_MARBU</name>
<evidence type="ECO:0000256" key="1">
    <source>
        <dbReference type="SAM" id="SignalP"/>
    </source>
</evidence>
<gene>
    <name evidence="2" type="ORF">MBM_05217</name>
</gene>
<dbReference type="Proteomes" id="UP000006753">
    <property type="component" value="Unassembled WGS sequence"/>
</dbReference>
<dbReference type="GeneID" id="18761152"/>
<dbReference type="HOGENOM" id="CLU_1982052_0_0_1"/>
<sequence length="116" mass="13115">MRLTNALFAAITFAIAVAQDPEGEFRSGQLYFCQDPDFHKCQNITYDQDNCVDLEDLGLMEVMTGFNTFGYGCEFYGGDQCVVNDFYFAFRGNISDLLLSEYSKSNDRITAFRCGT</sequence>
<reference evidence="2 3" key="1">
    <citation type="journal article" date="2012" name="BMC Genomics">
        <title>Sequencing the genome of Marssonina brunnea reveals fungus-poplar co-evolution.</title>
        <authorList>
            <person name="Zhu S."/>
            <person name="Cao Y.-Z."/>
            <person name="Jiang C."/>
            <person name="Tan B.-Y."/>
            <person name="Wang Z."/>
            <person name="Feng S."/>
            <person name="Zhang L."/>
            <person name="Su X.-H."/>
            <person name="Brejova B."/>
            <person name="Vinar T."/>
            <person name="Xu M."/>
            <person name="Wang M.-X."/>
            <person name="Zhang S.-G."/>
            <person name="Huang M.-R."/>
            <person name="Wu R."/>
            <person name="Zhou Y."/>
        </authorList>
    </citation>
    <scope>NUCLEOTIDE SEQUENCE [LARGE SCALE GENOMIC DNA]</scope>
    <source>
        <strain evidence="2 3">MB_m1</strain>
    </source>
</reference>